<gene>
    <name evidence="2" type="ORF">HG263_19025</name>
</gene>
<reference evidence="2 3" key="1">
    <citation type="submission" date="2020-04" db="EMBL/GenBank/DDBJ databases">
        <title>Pseudoalteromonas caenipelagi sp. nov., isolated from a tidal flat.</title>
        <authorList>
            <person name="Park S."/>
            <person name="Yoon J.-H."/>
        </authorList>
    </citation>
    <scope>NUCLEOTIDE SEQUENCE [LARGE SCALE GENOMIC DNA]</scope>
    <source>
        <strain evidence="2 3">JBTF-M23</strain>
    </source>
</reference>
<comment type="caution">
    <text evidence="2">The sequence shown here is derived from an EMBL/GenBank/DDBJ whole genome shotgun (WGS) entry which is preliminary data.</text>
</comment>
<proteinExistence type="inferred from homology"/>
<dbReference type="Gene3D" id="3.40.50.1000">
    <property type="entry name" value="HAD superfamily/HAD-like"/>
    <property type="match status" value="1"/>
</dbReference>
<organism evidence="2 3">
    <name type="scientific">Pseudoalteromonas caenipelagi</name>
    <dbReference type="NCBI Taxonomy" id="2726988"/>
    <lineage>
        <taxon>Bacteria</taxon>
        <taxon>Pseudomonadati</taxon>
        <taxon>Pseudomonadota</taxon>
        <taxon>Gammaproteobacteria</taxon>
        <taxon>Alteromonadales</taxon>
        <taxon>Pseudoalteromonadaceae</taxon>
        <taxon>Pseudoalteromonas</taxon>
    </lineage>
</organism>
<dbReference type="Proteomes" id="UP000586305">
    <property type="component" value="Unassembled WGS sequence"/>
</dbReference>
<dbReference type="InterPro" id="IPR023214">
    <property type="entry name" value="HAD_sf"/>
</dbReference>
<dbReference type="Pfam" id="PF06941">
    <property type="entry name" value="NT5C"/>
    <property type="match status" value="1"/>
</dbReference>
<comment type="similarity">
    <text evidence="1">Belongs to the 5'(3')-deoxyribonucleotidase family.</text>
</comment>
<evidence type="ECO:0000313" key="3">
    <source>
        <dbReference type="Proteomes" id="UP000586305"/>
    </source>
</evidence>
<dbReference type="SUPFAM" id="SSF56784">
    <property type="entry name" value="HAD-like"/>
    <property type="match status" value="1"/>
</dbReference>
<protein>
    <submittedName>
        <fullName evidence="2">Uncharacterized protein</fullName>
    </submittedName>
</protein>
<accession>A0A849VIG5</accession>
<sequence length="153" mass="17296">MKIYIDMDDVLCDYSSKIKEHKQKNPDNPFPQSLPGFFRSLAPMDGALAAVEQLRKNTNVEVYILTAPSTKNPLSYSEKRLWVEDKFGYEMTHNLIICSHKGLLKGDILIDDHASGRGQEIFEGKLFHFGTIECPDWETVLGKLSSELSSNSN</sequence>
<evidence type="ECO:0000256" key="1">
    <source>
        <dbReference type="ARBA" id="ARBA00009589"/>
    </source>
</evidence>
<dbReference type="GO" id="GO:0008253">
    <property type="term" value="F:5'-nucleotidase activity"/>
    <property type="evidence" value="ECO:0007669"/>
    <property type="project" value="InterPro"/>
</dbReference>
<keyword evidence="3" id="KW-1185">Reference proteome</keyword>
<dbReference type="AlphaFoldDB" id="A0A849VIG5"/>
<dbReference type="InterPro" id="IPR010708">
    <property type="entry name" value="5'(3')-deoxyribonucleotidase"/>
</dbReference>
<name>A0A849VIG5_9GAMM</name>
<dbReference type="EMBL" id="JABBPG010000010">
    <property type="protein sequence ID" value="NOU52600.1"/>
    <property type="molecule type" value="Genomic_DNA"/>
</dbReference>
<evidence type="ECO:0000313" key="2">
    <source>
        <dbReference type="EMBL" id="NOU52600.1"/>
    </source>
</evidence>
<dbReference type="PANTHER" id="PTHR16504:SF4">
    <property type="entry name" value="5'(3')-DEOXYRIBONUCLEOTIDASE"/>
    <property type="match status" value="1"/>
</dbReference>
<dbReference type="PANTHER" id="PTHR16504">
    <property type="entry name" value="5'(3')-DEOXYRIBONUCLEOTIDASE"/>
    <property type="match status" value="1"/>
</dbReference>
<dbReference type="GO" id="GO:0009223">
    <property type="term" value="P:pyrimidine deoxyribonucleotide catabolic process"/>
    <property type="evidence" value="ECO:0007669"/>
    <property type="project" value="TreeGrafter"/>
</dbReference>
<dbReference type="InterPro" id="IPR036412">
    <property type="entry name" value="HAD-like_sf"/>
</dbReference>